<evidence type="ECO:0000313" key="1">
    <source>
        <dbReference type="EMBL" id="TBH74174.1"/>
    </source>
</evidence>
<dbReference type="PROSITE" id="PS51257">
    <property type="entry name" value="PROKAR_LIPOPROTEIN"/>
    <property type="match status" value="1"/>
</dbReference>
<dbReference type="Proteomes" id="UP000293583">
    <property type="component" value="Unassembled WGS sequence"/>
</dbReference>
<dbReference type="EMBL" id="SEWY01000002">
    <property type="protein sequence ID" value="TBH74174.1"/>
    <property type="molecule type" value="Genomic_DNA"/>
</dbReference>
<accession>A0A4Q9BDX3</accession>
<reference evidence="1 2" key="1">
    <citation type="submission" date="2019-02" db="EMBL/GenBank/DDBJ databases">
        <title>Genome of a new Bacteroidetes strain.</title>
        <authorList>
            <person name="Pitt A."/>
        </authorList>
    </citation>
    <scope>NUCLEOTIDE SEQUENCE [LARGE SCALE GENOMIC DNA]</scope>
    <source>
        <strain evidence="1 2">103A-SOEBACH</strain>
    </source>
</reference>
<protein>
    <submittedName>
        <fullName evidence="1">Uncharacterized protein</fullName>
    </submittedName>
</protein>
<gene>
    <name evidence="1" type="ORF">EWU20_03300</name>
</gene>
<name>A0A4Q9BDX3_9BACT</name>
<dbReference type="AlphaFoldDB" id="A0A4Q9BDX3"/>
<comment type="caution">
    <text evidence="1">The sequence shown here is derived from an EMBL/GenBank/DDBJ whole genome shotgun (WGS) entry which is preliminary data.</text>
</comment>
<organism evidence="1 2">
    <name type="scientific">Aquirufa antheringensis</name>
    <dbReference type="NCBI Taxonomy" id="2516559"/>
    <lineage>
        <taxon>Bacteria</taxon>
        <taxon>Pseudomonadati</taxon>
        <taxon>Bacteroidota</taxon>
        <taxon>Cytophagia</taxon>
        <taxon>Cytophagales</taxon>
        <taxon>Flectobacillaceae</taxon>
        <taxon>Aquirufa</taxon>
    </lineage>
</organism>
<sequence length="152" mass="16932">MKYVTLLFALFAVSACDFTKRLDTAAVVKEMKSKQVKRVLPQDVVNQVDTWGQEIQAKKTSKLDSATKALQISVRVGAPVILKASFKDAKMIQIMDALDYSLSQKQVIPPSIQKNTAGDSLYYFYPSETGKITVLGFAKNIVIQNMDRPLIK</sequence>
<dbReference type="RefSeq" id="WP_130922710.1">
    <property type="nucleotide sequence ID" value="NZ_JAANON010000003.1"/>
</dbReference>
<evidence type="ECO:0000313" key="2">
    <source>
        <dbReference type="Proteomes" id="UP000293583"/>
    </source>
</evidence>
<dbReference type="OrthoDB" id="982178at2"/>
<keyword evidence="2" id="KW-1185">Reference proteome</keyword>
<proteinExistence type="predicted"/>